<reference evidence="3 4" key="1">
    <citation type="submission" date="2023-04" db="EMBL/GenBank/DDBJ databases">
        <authorList>
            <person name="Hsu D."/>
        </authorList>
    </citation>
    <scope>NUCLEOTIDE SEQUENCE [LARGE SCALE GENOMIC DNA]</scope>
    <source>
        <strain evidence="3 4">MK1</strain>
    </source>
</reference>
<dbReference type="GO" id="GO:0016491">
    <property type="term" value="F:oxidoreductase activity"/>
    <property type="evidence" value="ECO:0007669"/>
    <property type="project" value="UniProtKB-KW"/>
</dbReference>
<dbReference type="PANTHER" id="PTHR42947">
    <property type="entry name" value="COB--COM HETERODISULFIDE REDUCTASE SUBUNIT B 1"/>
    <property type="match status" value="1"/>
</dbReference>
<evidence type="ECO:0000313" key="4">
    <source>
        <dbReference type="Proteomes" id="UP001329915"/>
    </source>
</evidence>
<evidence type="ECO:0000259" key="2">
    <source>
        <dbReference type="Pfam" id="PF02754"/>
    </source>
</evidence>
<proteinExistence type="predicted"/>
<feature type="domain" description="Cysteine-rich" evidence="2">
    <location>
        <begin position="145"/>
        <end position="236"/>
    </location>
</feature>
<protein>
    <submittedName>
        <fullName evidence="3">CoB--CoM heterodisulfide reductase iron-sulfur subunit B family protein</fullName>
    </submittedName>
</protein>
<evidence type="ECO:0000256" key="1">
    <source>
        <dbReference type="ARBA" id="ARBA00023002"/>
    </source>
</evidence>
<dbReference type="InterPro" id="IPR051278">
    <property type="entry name" value="HdrB/HdrD_reductase"/>
</dbReference>
<dbReference type="KEGG" id="dbc:MFMK1_003149"/>
<dbReference type="Gene3D" id="1.20.1050.140">
    <property type="match status" value="1"/>
</dbReference>
<dbReference type="InterPro" id="IPR004017">
    <property type="entry name" value="Cys_rich_dom"/>
</dbReference>
<name>A0AAU0URY9_9FIRM</name>
<keyword evidence="1" id="KW-0560">Oxidoreductase</keyword>
<sequence>MKYALFLGCSIPVRVMGYEKSARAVAEKLGLEFVDVDGFRCCGYPVKALDHYTSLLLAARNLALAEEAGLEICTLCNACSGSLLEADIELKEDEALRNKINEDLKKLGLEYKGTTKVKHFLRIIEELAAAGEVPELEDVLAKSPVAAHYGCHFTKPTRAYNHYYGEDLPSQALDNLIGLVGAESTDYSGKDGCCGGGLLALRQDYAGQLSAEKVTAMVEAGAKSVVVTCPTCGMMLSNNQEEDDEFPVIYFPQLLGLALGIDPDDLGFELNSVDAEDWLEELGVG</sequence>
<accession>A0AAU0URY9</accession>
<dbReference type="PANTHER" id="PTHR42947:SF1">
    <property type="entry name" value="COB--COM HETERODISULFIDE REDUCTASE SUBUNIT B 1"/>
    <property type="match status" value="1"/>
</dbReference>
<organism evidence="3 4">
    <name type="scientific">Metallumcola ferriviriculae</name>
    <dbReference type="NCBI Taxonomy" id="3039180"/>
    <lineage>
        <taxon>Bacteria</taxon>
        <taxon>Bacillati</taxon>
        <taxon>Bacillota</taxon>
        <taxon>Clostridia</taxon>
        <taxon>Neomoorellales</taxon>
        <taxon>Desulfitibacteraceae</taxon>
        <taxon>Metallumcola</taxon>
    </lineage>
</organism>
<dbReference type="AlphaFoldDB" id="A0AAU0URY9"/>
<keyword evidence="4" id="KW-1185">Reference proteome</keyword>
<dbReference type="Pfam" id="PF02754">
    <property type="entry name" value="CCG"/>
    <property type="match status" value="2"/>
</dbReference>
<dbReference type="Proteomes" id="UP001329915">
    <property type="component" value="Chromosome"/>
</dbReference>
<evidence type="ECO:0000313" key="3">
    <source>
        <dbReference type="EMBL" id="WRO23292.1"/>
    </source>
</evidence>
<dbReference type="EMBL" id="CP121694">
    <property type="protein sequence ID" value="WRO23292.1"/>
    <property type="molecule type" value="Genomic_DNA"/>
</dbReference>
<gene>
    <name evidence="3" type="ORF">MFMK1_003149</name>
</gene>
<feature type="domain" description="Cysteine-rich" evidence="2">
    <location>
        <begin position="3"/>
        <end position="83"/>
    </location>
</feature>
<dbReference type="RefSeq" id="WP_366922674.1">
    <property type="nucleotide sequence ID" value="NZ_CP121694.1"/>
</dbReference>